<dbReference type="PANTHER" id="PTHR24189">
    <property type="entry name" value="MYOTROPHIN"/>
    <property type="match status" value="1"/>
</dbReference>
<keyword evidence="4" id="KW-0732">Signal</keyword>
<feature type="repeat" description="ANK" evidence="3">
    <location>
        <begin position="59"/>
        <end position="91"/>
    </location>
</feature>
<evidence type="ECO:0000256" key="3">
    <source>
        <dbReference type="PROSITE-ProRule" id="PRU00023"/>
    </source>
</evidence>
<dbReference type="AlphaFoldDB" id="A0AAV2PKE8"/>
<keyword evidence="6" id="KW-1185">Reference proteome</keyword>
<dbReference type="InterPro" id="IPR002110">
    <property type="entry name" value="Ankyrin_rpt"/>
</dbReference>
<dbReference type="PANTHER" id="PTHR24189:SF50">
    <property type="entry name" value="ANKYRIN REPEAT AND SOCS BOX PROTEIN 2"/>
    <property type="match status" value="1"/>
</dbReference>
<organism evidence="5 6">
    <name type="scientific">Meganyctiphanes norvegica</name>
    <name type="common">Northern krill</name>
    <name type="synonym">Thysanopoda norvegica</name>
    <dbReference type="NCBI Taxonomy" id="48144"/>
    <lineage>
        <taxon>Eukaryota</taxon>
        <taxon>Metazoa</taxon>
        <taxon>Ecdysozoa</taxon>
        <taxon>Arthropoda</taxon>
        <taxon>Crustacea</taxon>
        <taxon>Multicrustacea</taxon>
        <taxon>Malacostraca</taxon>
        <taxon>Eumalacostraca</taxon>
        <taxon>Eucarida</taxon>
        <taxon>Euphausiacea</taxon>
        <taxon>Euphausiidae</taxon>
        <taxon>Meganyctiphanes</taxon>
    </lineage>
</organism>
<evidence type="ECO:0000313" key="5">
    <source>
        <dbReference type="EMBL" id="CAL4059785.1"/>
    </source>
</evidence>
<dbReference type="PROSITE" id="PS50088">
    <property type="entry name" value="ANK_REPEAT"/>
    <property type="match status" value="1"/>
</dbReference>
<evidence type="ECO:0000256" key="2">
    <source>
        <dbReference type="ARBA" id="ARBA00023043"/>
    </source>
</evidence>
<keyword evidence="1" id="KW-0677">Repeat</keyword>
<evidence type="ECO:0000256" key="1">
    <source>
        <dbReference type="ARBA" id="ARBA00022737"/>
    </source>
</evidence>
<dbReference type="Proteomes" id="UP001497623">
    <property type="component" value="Unassembled WGS sequence"/>
</dbReference>
<reference evidence="5 6" key="1">
    <citation type="submission" date="2024-05" db="EMBL/GenBank/DDBJ databases">
        <authorList>
            <person name="Wallberg A."/>
        </authorList>
    </citation>
    <scope>NUCLEOTIDE SEQUENCE [LARGE SCALE GENOMIC DNA]</scope>
</reference>
<dbReference type="PROSITE" id="PS50297">
    <property type="entry name" value="ANK_REP_REGION"/>
    <property type="match status" value="1"/>
</dbReference>
<accession>A0AAV2PKE8</accession>
<dbReference type="EMBL" id="CAXKWB010000196">
    <property type="protein sequence ID" value="CAL4059785.1"/>
    <property type="molecule type" value="Genomic_DNA"/>
</dbReference>
<dbReference type="SMART" id="SM00248">
    <property type="entry name" value="ANK"/>
    <property type="match status" value="2"/>
</dbReference>
<comment type="caution">
    <text evidence="5">The sequence shown here is derived from an EMBL/GenBank/DDBJ whole genome shotgun (WGS) entry which is preliminary data.</text>
</comment>
<gene>
    <name evidence="5" type="ORF">MNOR_LOCUS828</name>
</gene>
<dbReference type="Pfam" id="PF12796">
    <property type="entry name" value="Ank_2"/>
    <property type="match status" value="1"/>
</dbReference>
<evidence type="ECO:0000313" key="6">
    <source>
        <dbReference type="Proteomes" id="UP001497623"/>
    </source>
</evidence>
<feature type="chain" id="PRO_5043954456" evidence="4">
    <location>
        <begin position="23"/>
        <end position="201"/>
    </location>
</feature>
<keyword evidence="2 3" id="KW-0040">ANK repeat</keyword>
<protein>
    <submittedName>
        <fullName evidence="5">Uncharacterized protein</fullName>
    </submittedName>
</protein>
<sequence>MRWFCMLVFLLLVLSAITKVHAKLKCSNDLLMCLEMSCNDLTEENIDKNKDKINNLDDEGKAALHYAVQSGAVRCVKLLLEYGADPNLRTSEGQTTLQLVYAEEWSCEGCTLALLEGGADPSATDNHGQTAMFNLNLYKCPECMRHIVKWGGYVDAKRKDGETSLCLLVDEEEEIVKDVYKPYLNTLKELCADPTIKCSDG</sequence>
<feature type="non-terminal residue" evidence="5">
    <location>
        <position position="201"/>
    </location>
</feature>
<dbReference type="SUPFAM" id="SSF48403">
    <property type="entry name" value="Ankyrin repeat"/>
    <property type="match status" value="1"/>
</dbReference>
<dbReference type="InterPro" id="IPR050745">
    <property type="entry name" value="Multifunctional_regulatory"/>
</dbReference>
<dbReference type="InterPro" id="IPR036770">
    <property type="entry name" value="Ankyrin_rpt-contain_sf"/>
</dbReference>
<dbReference type="Gene3D" id="1.25.40.20">
    <property type="entry name" value="Ankyrin repeat-containing domain"/>
    <property type="match status" value="1"/>
</dbReference>
<name>A0AAV2PKE8_MEGNR</name>
<proteinExistence type="predicted"/>
<evidence type="ECO:0000256" key="4">
    <source>
        <dbReference type="SAM" id="SignalP"/>
    </source>
</evidence>
<feature type="signal peptide" evidence="4">
    <location>
        <begin position="1"/>
        <end position="22"/>
    </location>
</feature>